<dbReference type="AlphaFoldDB" id="A0A131XPP3"/>
<organism evidence="1">
    <name type="scientific">Ixodes ricinus</name>
    <name type="common">Common tick</name>
    <name type="synonym">Acarus ricinus</name>
    <dbReference type="NCBI Taxonomy" id="34613"/>
    <lineage>
        <taxon>Eukaryota</taxon>
        <taxon>Metazoa</taxon>
        <taxon>Ecdysozoa</taxon>
        <taxon>Arthropoda</taxon>
        <taxon>Chelicerata</taxon>
        <taxon>Arachnida</taxon>
        <taxon>Acari</taxon>
        <taxon>Parasitiformes</taxon>
        <taxon>Ixodida</taxon>
        <taxon>Ixodoidea</taxon>
        <taxon>Ixodidae</taxon>
        <taxon>Ixodinae</taxon>
        <taxon>Ixodes</taxon>
    </lineage>
</organism>
<proteinExistence type="evidence at transcript level"/>
<reference evidence="1" key="1">
    <citation type="submission" date="2016-02" db="EMBL/GenBank/DDBJ databases">
        <title>RNAseq analyses of the midgut from blood- or serum-fed Ixodes ricinus ticks.</title>
        <authorList>
            <person name="Perner J."/>
            <person name="Provaznik J."/>
            <person name="Schrenkova J."/>
            <person name="Urbanova V."/>
            <person name="Ribeiro J.M."/>
            <person name="Kopacek P."/>
        </authorList>
    </citation>
    <scope>NUCLEOTIDE SEQUENCE</scope>
    <source>
        <tissue evidence="1">Gut</tissue>
    </source>
</reference>
<sequence>MPSSPPFPHGEKNICGQLFRRPPKHDCLMSFMYNVATKVISLCKKQSLKRKITATGNKGVIGEQEYSSNHAKMGITLTWVPRTHQWGGWYIQKLCR</sequence>
<accession>A0A131XPP3</accession>
<dbReference type="EMBL" id="GEFM01007179">
    <property type="protein sequence ID" value="JAP68617.1"/>
    <property type="molecule type" value="mRNA"/>
</dbReference>
<evidence type="ECO:0000313" key="1">
    <source>
        <dbReference type="EMBL" id="JAP68617.1"/>
    </source>
</evidence>
<protein>
    <submittedName>
        <fullName evidence="1">Uncharacterized protein</fullName>
    </submittedName>
</protein>
<name>A0A131XPP3_IXORI</name>